<dbReference type="PANTHER" id="PTHR36832:SF1">
    <property type="entry name" value="SLR1174 PROTEIN"/>
    <property type="match status" value="1"/>
</dbReference>
<feature type="transmembrane region" description="Helical" evidence="1">
    <location>
        <begin position="68"/>
        <end position="88"/>
    </location>
</feature>
<dbReference type="OrthoDB" id="8582979at2"/>
<keyword evidence="1" id="KW-0472">Membrane</keyword>
<feature type="transmembrane region" description="Helical" evidence="1">
    <location>
        <begin position="119"/>
        <end position="139"/>
    </location>
</feature>
<dbReference type="EMBL" id="CP012332">
    <property type="protein sequence ID" value="AKU92052.1"/>
    <property type="molecule type" value="Genomic_DNA"/>
</dbReference>
<dbReference type="PATRIC" id="fig|1391653.3.peg.2543"/>
<feature type="transmembrane region" description="Helical" evidence="1">
    <location>
        <begin position="185"/>
        <end position="202"/>
    </location>
</feature>
<proteinExistence type="predicted"/>
<dbReference type="STRING" id="1391653.AKJ08_2439"/>
<dbReference type="Proteomes" id="UP000055590">
    <property type="component" value="Chromosome"/>
</dbReference>
<dbReference type="KEGG" id="vin:AKJ08_2439"/>
<accession>A0A0K1PEX1</accession>
<organism evidence="2 3">
    <name type="scientific">Vulgatibacter incomptus</name>
    <dbReference type="NCBI Taxonomy" id="1391653"/>
    <lineage>
        <taxon>Bacteria</taxon>
        <taxon>Pseudomonadati</taxon>
        <taxon>Myxococcota</taxon>
        <taxon>Myxococcia</taxon>
        <taxon>Myxococcales</taxon>
        <taxon>Cystobacterineae</taxon>
        <taxon>Vulgatibacteraceae</taxon>
        <taxon>Vulgatibacter</taxon>
    </lineage>
</organism>
<feature type="transmembrane region" description="Helical" evidence="1">
    <location>
        <begin position="239"/>
        <end position="261"/>
    </location>
</feature>
<feature type="transmembrane region" description="Helical" evidence="1">
    <location>
        <begin position="35"/>
        <end position="56"/>
    </location>
</feature>
<dbReference type="AlphaFoldDB" id="A0A0K1PEX1"/>
<gene>
    <name evidence="2" type="ORF">AKJ08_2439</name>
</gene>
<reference evidence="2 3" key="1">
    <citation type="submission" date="2015-08" db="EMBL/GenBank/DDBJ databases">
        <authorList>
            <person name="Babu N.S."/>
            <person name="Beckwith C.J."/>
            <person name="Beseler K.G."/>
            <person name="Brison A."/>
            <person name="Carone J.V."/>
            <person name="Caskin T.P."/>
            <person name="Diamond M."/>
            <person name="Durham M.E."/>
            <person name="Foxe J.M."/>
            <person name="Go M."/>
            <person name="Henderson B.A."/>
            <person name="Jones I.B."/>
            <person name="McGettigan J.A."/>
            <person name="Micheletti S.J."/>
            <person name="Nasrallah M.E."/>
            <person name="Ortiz D."/>
            <person name="Piller C.R."/>
            <person name="Privatt S.R."/>
            <person name="Schneider S.L."/>
            <person name="Sharp S."/>
            <person name="Smith T.C."/>
            <person name="Stanton J.D."/>
            <person name="Ullery H.E."/>
            <person name="Wilson R.J."/>
            <person name="Serrano M.G."/>
            <person name="Buck G."/>
            <person name="Lee V."/>
            <person name="Wang Y."/>
            <person name="Carvalho R."/>
            <person name="Voegtly L."/>
            <person name="Shi R."/>
            <person name="Duckworth R."/>
            <person name="Johnson A."/>
            <person name="Loviza R."/>
            <person name="Walstead R."/>
            <person name="Shah Z."/>
            <person name="Kiflezghi M."/>
            <person name="Wade K."/>
            <person name="Ball S.L."/>
            <person name="Bradley K.W."/>
            <person name="Asai D.J."/>
            <person name="Bowman C.A."/>
            <person name="Russell D.A."/>
            <person name="Pope W.H."/>
            <person name="Jacobs-Sera D."/>
            <person name="Hendrix R.W."/>
            <person name="Hatfull G.F."/>
        </authorList>
    </citation>
    <scope>NUCLEOTIDE SEQUENCE [LARGE SCALE GENOMIC DNA]</scope>
    <source>
        <strain evidence="2 3">DSM 27710</strain>
    </source>
</reference>
<evidence type="ECO:0008006" key="4">
    <source>
        <dbReference type="Google" id="ProtNLM"/>
    </source>
</evidence>
<dbReference type="InterPro" id="IPR010390">
    <property type="entry name" value="ABC-2_transporter-like"/>
</dbReference>
<keyword evidence="1" id="KW-0812">Transmembrane</keyword>
<dbReference type="RefSeq" id="WP_050726280.1">
    <property type="nucleotide sequence ID" value="NZ_CP012332.1"/>
</dbReference>
<sequence length="273" mass="30146">MSSSAARPRLGLLRAIPSLMRVGFAEAVAYRAEFLVWILATNMPLIMLLLWSAVAKEAPVGRFGEAEFGAYFLATLIVRLVTSSWVIWDLNFEIRQGTIGMRLLRPLHPFVWYAAENLAALPMRAMVALPVAAIALLWLGAGQLNPDPVAWAIVPVALIGAWAMTFCAMAMIGSLGLLWESSLSVFQLWLGLYFVIGGYVLPLELLPDWLYAVVRWLPFRYLLSFPVETMLGLIDRREALGALAVQWGYAALFLAGALAVWRRGLARYSAFGG</sequence>
<evidence type="ECO:0000313" key="3">
    <source>
        <dbReference type="Proteomes" id="UP000055590"/>
    </source>
</evidence>
<evidence type="ECO:0000256" key="1">
    <source>
        <dbReference type="SAM" id="Phobius"/>
    </source>
</evidence>
<evidence type="ECO:0000313" key="2">
    <source>
        <dbReference type="EMBL" id="AKU92052.1"/>
    </source>
</evidence>
<keyword evidence="3" id="KW-1185">Reference proteome</keyword>
<dbReference type="PANTHER" id="PTHR36832">
    <property type="entry name" value="SLR1174 PROTEIN-RELATED"/>
    <property type="match status" value="1"/>
</dbReference>
<keyword evidence="1" id="KW-1133">Transmembrane helix</keyword>
<name>A0A0K1PEX1_9BACT</name>
<protein>
    <recommendedName>
        <fullName evidence="4">ABC transporter permease</fullName>
    </recommendedName>
</protein>
<feature type="transmembrane region" description="Helical" evidence="1">
    <location>
        <begin position="151"/>
        <end position="179"/>
    </location>
</feature>
<dbReference type="Pfam" id="PF06182">
    <property type="entry name" value="ABC2_membrane_6"/>
    <property type="match status" value="1"/>
</dbReference>